<accession>A0A517ZMY8</accession>
<feature type="binding site" evidence="12">
    <location>
        <begin position="236"/>
        <end position="237"/>
    </location>
    <ligand>
        <name>pyridoxal 5'-phosphate</name>
        <dbReference type="ChEBI" id="CHEBI:597326"/>
    </ligand>
</feature>
<keyword evidence="5 12" id="KW-0028">Amino-acid biosynthesis</keyword>
<evidence type="ECO:0000256" key="7">
    <source>
        <dbReference type="ARBA" id="ARBA00022898"/>
    </source>
</evidence>
<keyword evidence="9 12" id="KW-0718">Serine biosynthesis</keyword>
<dbReference type="NCBIfam" id="TIGR01364">
    <property type="entry name" value="serC_1"/>
    <property type="match status" value="1"/>
</dbReference>
<reference evidence="15 16" key="1">
    <citation type="submission" date="2019-02" db="EMBL/GenBank/DDBJ databases">
        <title>Deep-cultivation of Planctomycetes and their phenomic and genomic characterization uncovers novel biology.</title>
        <authorList>
            <person name="Wiegand S."/>
            <person name="Jogler M."/>
            <person name="Boedeker C."/>
            <person name="Pinto D."/>
            <person name="Vollmers J."/>
            <person name="Rivas-Marin E."/>
            <person name="Kohn T."/>
            <person name="Peeters S.H."/>
            <person name="Heuer A."/>
            <person name="Rast P."/>
            <person name="Oberbeckmann S."/>
            <person name="Bunk B."/>
            <person name="Jeske O."/>
            <person name="Meyerdierks A."/>
            <person name="Storesund J.E."/>
            <person name="Kallscheuer N."/>
            <person name="Luecker S."/>
            <person name="Lage O.M."/>
            <person name="Pohl T."/>
            <person name="Merkel B.J."/>
            <person name="Hornburger P."/>
            <person name="Mueller R.-W."/>
            <person name="Bruemmer F."/>
            <person name="Labrenz M."/>
            <person name="Spormann A.M."/>
            <person name="Op den Camp H."/>
            <person name="Overmann J."/>
            <person name="Amann R."/>
            <person name="Jetten M.S.M."/>
            <person name="Mascher T."/>
            <person name="Medema M.H."/>
            <person name="Devos D.P."/>
            <person name="Kaster A.-K."/>
            <person name="Ovreas L."/>
            <person name="Rohde M."/>
            <person name="Galperin M.Y."/>
            <person name="Jogler C."/>
        </authorList>
    </citation>
    <scope>NUCLEOTIDE SEQUENCE [LARGE SCALE GENOMIC DNA]</scope>
    <source>
        <strain evidence="15 16">Mal52</strain>
    </source>
</reference>
<comment type="catalytic activity">
    <reaction evidence="11 12 13">
        <text>O-phospho-L-serine + 2-oxoglutarate = 3-phosphooxypyruvate + L-glutamate</text>
        <dbReference type="Rhea" id="RHEA:14329"/>
        <dbReference type="ChEBI" id="CHEBI:16810"/>
        <dbReference type="ChEBI" id="CHEBI:18110"/>
        <dbReference type="ChEBI" id="CHEBI:29985"/>
        <dbReference type="ChEBI" id="CHEBI:57524"/>
        <dbReference type="EC" id="2.6.1.52"/>
    </reaction>
</comment>
<dbReference type="PANTHER" id="PTHR43247:SF1">
    <property type="entry name" value="PHOSPHOSERINE AMINOTRANSFERASE"/>
    <property type="match status" value="1"/>
</dbReference>
<feature type="binding site" evidence="12">
    <location>
        <begin position="77"/>
        <end position="78"/>
    </location>
    <ligand>
        <name>pyridoxal 5'-phosphate</name>
        <dbReference type="ChEBI" id="CHEBI:597326"/>
    </ligand>
</feature>
<feature type="binding site" evidence="12">
    <location>
        <position position="43"/>
    </location>
    <ligand>
        <name>L-glutamate</name>
        <dbReference type="ChEBI" id="CHEBI:29985"/>
    </ligand>
</feature>
<comment type="similarity">
    <text evidence="3 12">Belongs to the class-V pyridoxal-phosphate-dependent aminotransferase family. SerC subfamily.</text>
</comment>
<evidence type="ECO:0000259" key="14">
    <source>
        <dbReference type="Pfam" id="PF00266"/>
    </source>
</evidence>
<dbReference type="UniPathway" id="UPA00135">
    <property type="reaction ID" value="UER00197"/>
</dbReference>
<evidence type="ECO:0000256" key="11">
    <source>
        <dbReference type="ARBA" id="ARBA00049007"/>
    </source>
</evidence>
<evidence type="ECO:0000256" key="8">
    <source>
        <dbReference type="ARBA" id="ARBA00023096"/>
    </source>
</evidence>
<evidence type="ECO:0000256" key="13">
    <source>
        <dbReference type="RuleBase" id="RU004505"/>
    </source>
</evidence>
<dbReference type="PIRSF" id="PIRSF000525">
    <property type="entry name" value="SerC"/>
    <property type="match status" value="1"/>
</dbReference>
<evidence type="ECO:0000256" key="2">
    <source>
        <dbReference type="ARBA" id="ARBA00005099"/>
    </source>
</evidence>
<dbReference type="PROSITE" id="PS00595">
    <property type="entry name" value="AA_TRANSFER_CLASS_5"/>
    <property type="match status" value="1"/>
</dbReference>
<dbReference type="InterPro" id="IPR000192">
    <property type="entry name" value="Aminotrans_V_dom"/>
</dbReference>
<feature type="binding site" evidence="12">
    <location>
        <position position="194"/>
    </location>
    <ligand>
        <name>pyridoxal 5'-phosphate</name>
        <dbReference type="ChEBI" id="CHEBI:597326"/>
    </ligand>
</feature>
<organism evidence="15 16">
    <name type="scientific">Symmachiella dynata</name>
    <dbReference type="NCBI Taxonomy" id="2527995"/>
    <lineage>
        <taxon>Bacteria</taxon>
        <taxon>Pseudomonadati</taxon>
        <taxon>Planctomycetota</taxon>
        <taxon>Planctomycetia</taxon>
        <taxon>Planctomycetales</taxon>
        <taxon>Planctomycetaceae</taxon>
        <taxon>Symmachiella</taxon>
    </lineage>
</organism>
<comment type="catalytic activity">
    <reaction evidence="10 12">
        <text>4-(phosphooxy)-L-threonine + 2-oxoglutarate = (R)-3-hydroxy-2-oxo-4-phosphooxybutanoate + L-glutamate</text>
        <dbReference type="Rhea" id="RHEA:16573"/>
        <dbReference type="ChEBI" id="CHEBI:16810"/>
        <dbReference type="ChEBI" id="CHEBI:29985"/>
        <dbReference type="ChEBI" id="CHEBI:58452"/>
        <dbReference type="ChEBI" id="CHEBI:58538"/>
        <dbReference type="EC" id="2.6.1.52"/>
    </reaction>
</comment>
<comment type="pathway">
    <text evidence="1 12">Cofactor biosynthesis; pyridoxine 5'-phosphate biosynthesis; pyridoxine 5'-phosphate from D-erythrose 4-phosphate: step 3/5.</text>
</comment>
<comment type="pathway">
    <text evidence="2 12 13">Amino-acid biosynthesis; L-serine biosynthesis; L-serine from 3-phospho-D-glycerate: step 2/3.</text>
</comment>
<dbReference type="HAMAP" id="MF_00160">
    <property type="entry name" value="SerC_aminotrans_5"/>
    <property type="match status" value="1"/>
</dbReference>
<dbReference type="InterPro" id="IPR015421">
    <property type="entry name" value="PyrdxlP-dep_Trfase_major"/>
</dbReference>
<dbReference type="InterPro" id="IPR020578">
    <property type="entry name" value="Aminotrans_V_PyrdxlP_BS"/>
</dbReference>
<feature type="domain" description="Aminotransferase class V" evidence="14">
    <location>
        <begin position="5"/>
        <end position="347"/>
    </location>
</feature>
<dbReference type="Gene3D" id="3.90.1150.10">
    <property type="entry name" value="Aspartate Aminotransferase, domain 1"/>
    <property type="match status" value="1"/>
</dbReference>
<dbReference type="EMBL" id="CP036276">
    <property type="protein sequence ID" value="QDU43821.1"/>
    <property type="molecule type" value="Genomic_DNA"/>
</dbReference>
<feature type="binding site" evidence="12">
    <location>
        <position position="171"/>
    </location>
    <ligand>
        <name>pyridoxal 5'-phosphate</name>
        <dbReference type="ChEBI" id="CHEBI:597326"/>
    </ligand>
</feature>
<comment type="caution">
    <text evidence="12">Lacks conserved residue(s) required for the propagation of feature annotation.</text>
</comment>
<feature type="binding site" evidence="12">
    <location>
        <position position="103"/>
    </location>
    <ligand>
        <name>pyridoxal 5'-phosphate</name>
        <dbReference type="ChEBI" id="CHEBI:597326"/>
    </ligand>
</feature>
<keyword evidence="4 12" id="KW-0032">Aminotransferase</keyword>
<dbReference type="AlphaFoldDB" id="A0A517ZMY8"/>
<dbReference type="GO" id="GO:0004648">
    <property type="term" value="F:O-phospho-L-serine:2-oxoglutarate aminotransferase activity"/>
    <property type="evidence" value="ECO:0007669"/>
    <property type="project" value="UniProtKB-UniRule"/>
</dbReference>
<dbReference type="SUPFAM" id="SSF53383">
    <property type="entry name" value="PLP-dependent transferases"/>
    <property type="match status" value="1"/>
</dbReference>
<keyword evidence="6 12" id="KW-0808">Transferase</keyword>
<comment type="function">
    <text evidence="12">Catalyzes the reversible conversion of 3-phosphohydroxypyruvate to phosphoserine and of 3-hydroxy-2-oxo-4-phosphonooxybutanoate to phosphohydroxythreonine.</text>
</comment>
<dbReference type="Gene3D" id="3.40.640.10">
    <property type="entry name" value="Type I PLP-dependent aspartate aminotransferase-like (Major domain)"/>
    <property type="match status" value="1"/>
</dbReference>
<dbReference type="Proteomes" id="UP000319383">
    <property type="component" value="Chromosome"/>
</dbReference>
<dbReference type="GO" id="GO:0008615">
    <property type="term" value="P:pyridoxine biosynthetic process"/>
    <property type="evidence" value="ECO:0007669"/>
    <property type="project" value="UniProtKB-UniRule"/>
</dbReference>
<dbReference type="KEGG" id="sdyn:Mal52_22980"/>
<gene>
    <name evidence="12 15" type="primary">serC</name>
    <name evidence="15" type="ORF">Mal52_22980</name>
</gene>
<dbReference type="RefSeq" id="WP_145376113.1">
    <property type="nucleotide sequence ID" value="NZ_CP036276.1"/>
</dbReference>
<dbReference type="InterPro" id="IPR022278">
    <property type="entry name" value="Pser_aminoTfrase"/>
</dbReference>
<dbReference type="InterPro" id="IPR015424">
    <property type="entry name" value="PyrdxlP-dep_Trfase"/>
</dbReference>
<evidence type="ECO:0000256" key="5">
    <source>
        <dbReference type="ARBA" id="ARBA00022605"/>
    </source>
</evidence>
<evidence type="ECO:0000256" key="9">
    <source>
        <dbReference type="ARBA" id="ARBA00023299"/>
    </source>
</evidence>
<protein>
    <recommendedName>
        <fullName evidence="12">Phosphoserine aminotransferase</fullName>
        <ecNumber evidence="12">2.6.1.52</ecNumber>
    </recommendedName>
    <alternativeName>
        <fullName evidence="12">Phosphohydroxythreonine aminotransferase</fullName>
        <shortName evidence="12">PSAT</shortName>
    </alternativeName>
</protein>
<comment type="subcellular location">
    <subcellularLocation>
        <location evidence="12">Cytoplasm</location>
    </subcellularLocation>
</comment>
<dbReference type="EC" id="2.6.1.52" evidence="12"/>
<dbReference type="FunFam" id="3.40.640.10:FF:000010">
    <property type="entry name" value="Phosphoserine aminotransferase"/>
    <property type="match status" value="1"/>
</dbReference>
<dbReference type="GO" id="GO:0030170">
    <property type="term" value="F:pyridoxal phosphate binding"/>
    <property type="evidence" value="ECO:0007669"/>
    <property type="project" value="UniProtKB-UniRule"/>
</dbReference>
<keyword evidence="12" id="KW-0963">Cytoplasm</keyword>
<dbReference type="InterPro" id="IPR015422">
    <property type="entry name" value="PyrdxlP-dep_Trfase_small"/>
</dbReference>
<comment type="cofactor">
    <cofactor evidence="12">
        <name>pyridoxal 5'-phosphate</name>
        <dbReference type="ChEBI" id="CHEBI:597326"/>
    </cofactor>
    <text evidence="12">Binds 1 pyridoxal phosphate per subunit.</text>
</comment>
<name>A0A517ZMY8_9PLAN</name>
<dbReference type="Pfam" id="PF00266">
    <property type="entry name" value="Aminotran_5"/>
    <property type="match status" value="1"/>
</dbReference>
<evidence type="ECO:0000313" key="16">
    <source>
        <dbReference type="Proteomes" id="UP000319383"/>
    </source>
</evidence>
<keyword evidence="8 12" id="KW-0664">Pyridoxine biosynthesis</keyword>
<comment type="subunit">
    <text evidence="12">Homodimer.</text>
</comment>
<dbReference type="GO" id="GO:0005737">
    <property type="term" value="C:cytoplasm"/>
    <property type="evidence" value="ECO:0007669"/>
    <property type="project" value="UniProtKB-SubCell"/>
</dbReference>
<dbReference type="PANTHER" id="PTHR43247">
    <property type="entry name" value="PHOSPHOSERINE AMINOTRANSFERASE"/>
    <property type="match status" value="1"/>
</dbReference>
<evidence type="ECO:0000256" key="10">
    <source>
        <dbReference type="ARBA" id="ARBA00047630"/>
    </source>
</evidence>
<keyword evidence="7 12" id="KW-0663">Pyridoxal phosphate</keyword>
<dbReference type="UniPathway" id="UPA00244">
    <property type="reaction ID" value="UER00311"/>
</dbReference>
<feature type="modified residue" description="N6-(pyridoxal phosphate)lysine" evidence="12">
    <location>
        <position position="195"/>
    </location>
</feature>
<dbReference type="FunFam" id="3.90.1150.10:FF:000006">
    <property type="entry name" value="Phosphoserine aminotransferase"/>
    <property type="match status" value="1"/>
</dbReference>
<dbReference type="GO" id="GO:0006564">
    <property type="term" value="P:L-serine biosynthetic process"/>
    <property type="evidence" value="ECO:0007669"/>
    <property type="project" value="UniProtKB-UniRule"/>
</dbReference>
<feature type="binding site" evidence="12">
    <location>
        <position position="151"/>
    </location>
    <ligand>
        <name>pyridoxal 5'-phosphate</name>
        <dbReference type="ChEBI" id="CHEBI:597326"/>
    </ligand>
</feature>
<sequence length="359" mass="39289">MTKRVYNFSAGPAVLPVEVLEEARENLLSLGDTGVGIMEHSHRGKAFVAVYEEAVSLCRELAAIPDNYHVLFLQGGASSQFFMLPMNFLPKESTADYLVTGSWAKKAVAEAQRFGNVHVAGSSQDRNFCYIPSDCSYSDDAVYTHYTSNNTIFGTQFATVPDVACETLVCDMSSDIFSRPIDVSKYGVIYAGAQKNLGPSGVTLVIIRDDLVQQGPTDIPTMLQYRTHADNDSMFNTPPTFGIYIMGLIFKWIKARGGLAAVGEQNRDKAGKLYEYLDHSRLFNGTADLESRSQMNVTFVTGDADLDAQFISQSEAAGFSGLKGHRSVGGMRASLYNAFPTDGVDALIEFMKRFEAEQG</sequence>
<evidence type="ECO:0000256" key="3">
    <source>
        <dbReference type="ARBA" id="ARBA00006904"/>
    </source>
</evidence>
<evidence type="ECO:0000256" key="4">
    <source>
        <dbReference type="ARBA" id="ARBA00022576"/>
    </source>
</evidence>
<dbReference type="NCBIfam" id="NF003764">
    <property type="entry name" value="PRK05355.1"/>
    <property type="match status" value="1"/>
</dbReference>
<evidence type="ECO:0000313" key="15">
    <source>
        <dbReference type="EMBL" id="QDU43821.1"/>
    </source>
</evidence>
<proteinExistence type="inferred from homology"/>
<evidence type="ECO:0000256" key="6">
    <source>
        <dbReference type="ARBA" id="ARBA00022679"/>
    </source>
</evidence>
<evidence type="ECO:0000256" key="1">
    <source>
        <dbReference type="ARBA" id="ARBA00004915"/>
    </source>
</evidence>
<evidence type="ECO:0000256" key="12">
    <source>
        <dbReference type="HAMAP-Rule" id="MF_00160"/>
    </source>
</evidence>
<keyword evidence="16" id="KW-1185">Reference proteome</keyword>